<dbReference type="Proteomes" id="UP001162131">
    <property type="component" value="Unassembled WGS sequence"/>
</dbReference>
<dbReference type="AlphaFoldDB" id="A0AAU9IZ50"/>
<evidence type="ECO:0000313" key="2">
    <source>
        <dbReference type="Proteomes" id="UP001162131"/>
    </source>
</evidence>
<reference evidence="1" key="1">
    <citation type="submission" date="2021-09" db="EMBL/GenBank/DDBJ databases">
        <authorList>
            <consortium name="AG Swart"/>
            <person name="Singh M."/>
            <person name="Singh A."/>
            <person name="Seah K."/>
            <person name="Emmerich C."/>
        </authorList>
    </citation>
    <scope>NUCLEOTIDE SEQUENCE</scope>
    <source>
        <strain evidence="1">ATCC30299</strain>
    </source>
</reference>
<comment type="caution">
    <text evidence="1">The sequence shown here is derived from an EMBL/GenBank/DDBJ whole genome shotgun (WGS) entry which is preliminary data.</text>
</comment>
<dbReference type="EMBL" id="CAJZBQ010000020">
    <property type="protein sequence ID" value="CAG9318400.1"/>
    <property type="molecule type" value="Genomic_DNA"/>
</dbReference>
<proteinExistence type="predicted"/>
<gene>
    <name evidence="1" type="ORF">BSTOLATCC_MIC20874</name>
</gene>
<organism evidence="1 2">
    <name type="scientific">Blepharisma stoltei</name>
    <dbReference type="NCBI Taxonomy" id="1481888"/>
    <lineage>
        <taxon>Eukaryota</taxon>
        <taxon>Sar</taxon>
        <taxon>Alveolata</taxon>
        <taxon>Ciliophora</taxon>
        <taxon>Postciliodesmatophora</taxon>
        <taxon>Heterotrichea</taxon>
        <taxon>Heterotrichida</taxon>
        <taxon>Blepharismidae</taxon>
        <taxon>Blepharisma</taxon>
    </lineage>
</organism>
<protein>
    <submittedName>
        <fullName evidence="1">Uncharacterized protein</fullName>
    </submittedName>
</protein>
<evidence type="ECO:0000313" key="1">
    <source>
        <dbReference type="EMBL" id="CAG9318400.1"/>
    </source>
</evidence>
<keyword evidence="2" id="KW-1185">Reference proteome</keyword>
<sequence length="128" mass="14875">MQQRILPATQQIAQIEDRIQYIGGLLLDNVKASQILRSNFTTLMHDNKKLRDDLNTEIIDEVESLRGKLNELSNDQYQVFNEIDEEIHYLKNEKRKIADGIMLLDRQIESNENIFGSSCPTPDLEGQW</sequence>
<accession>A0AAU9IZ50</accession>
<name>A0AAU9IZ50_9CILI</name>